<dbReference type="PANTHER" id="PTHR15512">
    <property type="entry name" value="TERF1-INTERACTING NUCLEAR FACTOR 2"/>
    <property type="match status" value="1"/>
</dbReference>
<feature type="region of interest" description="Disordered" evidence="1">
    <location>
        <begin position="217"/>
        <end position="280"/>
    </location>
</feature>
<protein>
    <recommendedName>
        <fullName evidence="2">TERF1-interacting nuclear factor 2 N-terminal domain-containing protein</fullName>
    </recommendedName>
</protein>
<evidence type="ECO:0000313" key="4">
    <source>
        <dbReference type="Proteomes" id="UP001044222"/>
    </source>
</evidence>
<dbReference type="GO" id="GO:0016233">
    <property type="term" value="P:telomere capping"/>
    <property type="evidence" value="ECO:0007669"/>
    <property type="project" value="InterPro"/>
</dbReference>
<organism evidence="3 4">
    <name type="scientific">Anguilla anguilla</name>
    <name type="common">European freshwater eel</name>
    <name type="synonym">Muraena anguilla</name>
    <dbReference type="NCBI Taxonomy" id="7936"/>
    <lineage>
        <taxon>Eukaryota</taxon>
        <taxon>Metazoa</taxon>
        <taxon>Chordata</taxon>
        <taxon>Craniata</taxon>
        <taxon>Vertebrata</taxon>
        <taxon>Euteleostomi</taxon>
        <taxon>Actinopterygii</taxon>
        <taxon>Neopterygii</taxon>
        <taxon>Teleostei</taxon>
        <taxon>Anguilliformes</taxon>
        <taxon>Anguillidae</taxon>
        <taxon>Anguilla</taxon>
    </lineage>
</organism>
<name>A0A9D3MC07_ANGAN</name>
<keyword evidence="4" id="KW-1185">Reference proteome</keyword>
<feature type="compositionally biased region" description="Polar residues" evidence="1">
    <location>
        <begin position="258"/>
        <end position="273"/>
    </location>
</feature>
<dbReference type="AlphaFoldDB" id="A0A9D3MC07"/>
<dbReference type="GO" id="GO:1904356">
    <property type="term" value="P:regulation of telomere maintenance via telomere lengthening"/>
    <property type="evidence" value="ECO:0007669"/>
    <property type="project" value="TreeGrafter"/>
</dbReference>
<dbReference type="InterPro" id="IPR039098">
    <property type="entry name" value="TINF2"/>
</dbReference>
<feature type="compositionally biased region" description="Low complexity" evidence="1">
    <location>
        <begin position="300"/>
        <end position="328"/>
    </location>
</feature>
<dbReference type="GO" id="GO:0070187">
    <property type="term" value="C:shelterin complex"/>
    <property type="evidence" value="ECO:0007669"/>
    <property type="project" value="InterPro"/>
</dbReference>
<comment type="caution">
    <text evidence="3">The sequence shown here is derived from an EMBL/GenBank/DDBJ whole genome shotgun (WGS) entry which is preliminary data.</text>
</comment>
<dbReference type="PANTHER" id="PTHR15512:SF0">
    <property type="entry name" value="TERF1-INTERACTING NUCLEAR FACTOR 2"/>
    <property type="match status" value="1"/>
</dbReference>
<dbReference type="Pfam" id="PF14973">
    <property type="entry name" value="TINF2_N"/>
    <property type="match status" value="2"/>
</dbReference>
<feature type="domain" description="TERF1-interacting nuclear factor 2 N-terminal" evidence="2">
    <location>
        <begin position="33"/>
        <end position="103"/>
    </location>
</feature>
<dbReference type="CDD" id="cd11657">
    <property type="entry name" value="TIN2_N"/>
    <property type="match status" value="1"/>
</dbReference>
<evidence type="ECO:0000256" key="1">
    <source>
        <dbReference type="SAM" id="MobiDB-lite"/>
    </source>
</evidence>
<evidence type="ECO:0000313" key="3">
    <source>
        <dbReference type="EMBL" id="KAG5846227.1"/>
    </source>
</evidence>
<feature type="region of interest" description="Disordered" evidence="1">
    <location>
        <begin position="296"/>
        <end position="362"/>
    </location>
</feature>
<feature type="compositionally biased region" description="Polar residues" evidence="1">
    <location>
        <begin position="226"/>
        <end position="240"/>
    </location>
</feature>
<proteinExistence type="predicted"/>
<gene>
    <name evidence="3" type="ORF">ANANG_G00147570</name>
</gene>
<evidence type="ECO:0000259" key="2">
    <source>
        <dbReference type="Pfam" id="PF14973"/>
    </source>
</evidence>
<sequence length="432" mass="47975">MESRSSTEEEHTLALSSLRIMAPPLRLVSAAMWHVMQRKDVLHYGKLEEFVTSVSEAVPGLLSYRHRAKLTLGLRARLILELFRTQDPPDPTVILPHLDRIEPPLCNRLVRALLDRPAEREQFFQEVFVVQYGPQFDSALEKLLWEFLSRLDQLLPVPDLAQTVSWLSTAPCVLEDCEQPVSQPVLLNTLLQHHKRLGHLSTAASLPSSMGDSILSSLSLPPSGRVRSTSQEMNSLSQSGVGPDSLSPAALTHPANRRQGSGSPIQPMNSQDLPFTPPRRQPRVRLERLRLADIAPPALSSPRLPGSGVRSPRRPAPGAAVAASPRRGWCPGTRKRKLSSTVTPEKCLPNSSEKENSADSSLMWGTSPVLSLRTKSGGRDSLRPDCDDDIIIDSEDDEINNVKGRLFVKQYYRTKNNTFVPTLREFWGHSLA</sequence>
<dbReference type="GO" id="GO:0042162">
    <property type="term" value="F:telomeric DNA binding"/>
    <property type="evidence" value="ECO:0007669"/>
    <property type="project" value="TreeGrafter"/>
</dbReference>
<feature type="domain" description="TERF1-interacting nuclear factor 2 N-terminal" evidence="2">
    <location>
        <begin position="108"/>
        <end position="162"/>
    </location>
</feature>
<dbReference type="Proteomes" id="UP001044222">
    <property type="component" value="Chromosome 7"/>
</dbReference>
<dbReference type="EMBL" id="JAFIRN010000007">
    <property type="protein sequence ID" value="KAG5846227.1"/>
    <property type="molecule type" value="Genomic_DNA"/>
</dbReference>
<dbReference type="InterPro" id="IPR029400">
    <property type="entry name" value="TINF2_N"/>
</dbReference>
<accession>A0A9D3MC07</accession>
<reference evidence="3" key="1">
    <citation type="submission" date="2021-01" db="EMBL/GenBank/DDBJ databases">
        <title>A chromosome-scale assembly of European eel, Anguilla anguilla.</title>
        <authorList>
            <person name="Henkel C."/>
            <person name="Jong-Raadsen S.A."/>
            <person name="Dufour S."/>
            <person name="Weltzien F.-A."/>
            <person name="Palstra A.P."/>
            <person name="Pelster B."/>
            <person name="Spaink H.P."/>
            <person name="Van Den Thillart G.E."/>
            <person name="Jansen H."/>
            <person name="Zahm M."/>
            <person name="Klopp C."/>
            <person name="Cedric C."/>
            <person name="Louis A."/>
            <person name="Berthelot C."/>
            <person name="Parey E."/>
            <person name="Roest Crollius H."/>
            <person name="Montfort J."/>
            <person name="Robinson-Rechavi M."/>
            <person name="Bucao C."/>
            <person name="Bouchez O."/>
            <person name="Gislard M."/>
            <person name="Lluch J."/>
            <person name="Milhes M."/>
            <person name="Lampietro C."/>
            <person name="Lopez Roques C."/>
            <person name="Donnadieu C."/>
            <person name="Braasch I."/>
            <person name="Desvignes T."/>
            <person name="Postlethwait J."/>
            <person name="Bobe J."/>
            <person name="Guiguen Y."/>
            <person name="Dirks R."/>
        </authorList>
    </citation>
    <scope>NUCLEOTIDE SEQUENCE</scope>
    <source>
        <strain evidence="3">Tag_6206</strain>
        <tissue evidence="3">Liver</tissue>
    </source>
</reference>